<evidence type="ECO:0008006" key="3">
    <source>
        <dbReference type="Google" id="ProtNLM"/>
    </source>
</evidence>
<protein>
    <recommendedName>
        <fullName evidence="3">Glycerophosphoryl diester phosphodiesterase membrane domain-containing protein</fullName>
    </recommendedName>
</protein>
<keyword evidence="1" id="KW-0812">Transmembrane</keyword>
<feature type="transmembrane region" description="Helical" evidence="1">
    <location>
        <begin position="189"/>
        <end position="222"/>
    </location>
</feature>
<dbReference type="EMBL" id="DSRU01000028">
    <property type="protein sequence ID" value="HFM96536.1"/>
    <property type="molecule type" value="Genomic_DNA"/>
</dbReference>
<dbReference type="AlphaFoldDB" id="A0A7C3PFM9"/>
<reference evidence="2" key="1">
    <citation type="journal article" date="2020" name="mSystems">
        <title>Genome- and Community-Level Interaction Insights into Carbon Utilization and Element Cycling Functions of Hydrothermarchaeota in Hydrothermal Sediment.</title>
        <authorList>
            <person name="Zhou Z."/>
            <person name="Liu Y."/>
            <person name="Xu W."/>
            <person name="Pan J."/>
            <person name="Luo Z.H."/>
            <person name="Li M."/>
        </authorList>
    </citation>
    <scope>NUCLEOTIDE SEQUENCE [LARGE SCALE GENOMIC DNA]</scope>
    <source>
        <strain evidence="2">SpSt-418</strain>
    </source>
</reference>
<feature type="transmembrane region" description="Helical" evidence="1">
    <location>
        <begin position="113"/>
        <end position="130"/>
    </location>
</feature>
<keyword evidence="1" id="KW-1133">Transmembrane helix</keyword>
<sequence>MARSSNSTQTLSPGNIVSASLRLYGANWRNYLSVALTAILWGALPFISLLVIIALTAATPFAGILFLPWIALLFYCIAQAGMQSAVISRLAYGEFIEKPESVATARQAVKPKLWKFLSMALLLFLIYIGINILTTLLQLIPIVGLFASIAASLWFQARLFMPEVFLGVEETTDALTAIKRTWQLSKDSVLPIILTILVATLVSIPFFLVAFVPMIVGAIPLVGQSFANLSPDEATAVIQPFLIALAISMLLFFVVSIFTVPFWQIIKSLVYVDLRSRREGLGLELSDRNPNA</sequence>
<keyword evidence="1" id="KW-0472">Membrane</keyword>
<evidence type="ECO:0000256" key="1">
    <source>
        <dbReference type="SAM" id="Phobius"/>
    </source>
</evidence>
<gene>
    <name evidence="2" type="ORF">ENR64_01980</name>
</gene>
<organism evidence="2">
    <name type="scientific">Oscillatoriales cyanobacterium SpSt-418</name>
    <dbReference type="NCBI Taxonomy" id="2282169"/>
    <lineage>
        <taxon>Bacteria</taxon>
        <taxon>Bacillati</taxon>
        <taxon>Cyanobacteriota</taxon>
        <taxon>Cyanophyceae</taxon>
        <taxon>Oscillatoriophycideae</taxon>
        <taxon>Oscillatoriales</taxon>
    </lineage>
</organism>
<feature type="transmembrane region" description="Helical" evidence="1">
    <location>
        <begin position="136"/>
        <end position="155"/>
    </location>
</feature>
<accession>A0A7C3PFM9</accession>
<feature type="transmembrane region" description="Helical" evidence="1">
    <location>
        <begin position="31"/>
        <end position="57"/>
    </location>
</feature>
<name>A0A7C3PFM9_9CYAN</name>
<feature type="transmembrane region" description="Helical" evidence="1">
    <location>
        <begin position="242"/>
        <end position="266"/>
    </location>
</feature>
<proteinExistence type="predicted"/>
<evidence type="ECO:0000313" key="2">
    <source>
        <dbReference type="EMBL" id="HFM96536.1"/>
    </source>
</evidence>
<comment type="caution">
    <text evidence="2">The sequence shown here is derived from an EMBL/GenBank/DDBJ whole genome shotgun (WGS) entry which is preliminary data.</text>
</comment>